<gene>
    <name evidence="1" type="ORF">RFI_05825</name>
</gene>
<accession>X6NY97</accession>
<sequence length="202" mass="23842">MGISGQKGIFLRRSKMVFDKHTSIMYQQVNRLLQAYIAKSWEYQLKEIQVMRIIVGFARQMFFRVEVVILIAMNLAESCNLLSAFTTSDHKVLQFEFILKQDSHYTLNIFLKQKKRLEILYFEQKIKNLETETSRLTIDMLNSATISKECQQSIDLHSNKQSDPLVQGENLNYKKTFTIVQRFMKQYSVDVVDINFLFLFLL</sequence>
<dbReference type="EMBL" id="ASPP01005022">
    <property type="protein sequence ID" value="ETO31295.1"/>
    <property type="molecule type" value="Genomic_DNA"/>
</dbReference>
<protein>
    <submittedName>
        <fullName evidence="1">Uncharacterized protein</fullName>
    </submittedName>
</protein>
<dbReference type="Proteomes" id="UP000023152">
    <property type="component" value="Unassembled WGS sequence"/>
</dbReference>
<evidence type="ECO:0000313" key="1">
    <source>
        <dbReference type="EMBL" id="ETO31295.1"/>
    </source>
</evidence>
<dbReference type="AlphaFoldDB" id="X6NY97"/>
<comment type="caution">
    <text evidence="1">The sequence shown here is derived from an EMBL/GenBank/DDBJ whole genome shotgun (WGS) entry which is preliminary data.</text>
</comment>
<reference evidence="1 2" key="1">
    <citation type="journal article" date="2013" name="Curr. Biol.">
        <title>The Genome of the Foraminiferan Reticulomyxa filosa.</title>
        <authorList>
            <person name="Glockner G."/>
            <person name="Hulsmann N."/>
            <person name="Schleicher M."/>
            <person name="Noegel A.A."/>
            <person name="Eichinger L."/>
            <person name="Gallinger C."/>
            <person name="Pawlowski J."/>
            <person name="Sierra R."/>
            <person name="Euteneuer U."/>
            <person name="Pillet L."/>
            <person name="Moustafa A."/>
            <person name="Platzer M."/>
            <person name="Groth M."/>
            <person name="Szafranski K."/>
            <person name="Schliwa M."/>
        </authorList>
    </citation>
    <scope>NUCLEOTIDE SEQUENCE [LARGE SCALE GENOMIC DNA]</scope>
</reference>
<organism evidence="1 2">
    <name type="scientific">Reticulomyxa filosa</name>
    <dbReference type="NCBI Taxonomy" id="46433"/>
    <lineage>
        <taxon>Eukaryota</taxon>
        <taxon>Sar</taxon>
        <taxon>Rhizaria</taxon>
        <taxon>Retaria</taxon>
        <taxon>Foraminifera</taxon>
        <taxon>Monothalamids</taxon>
        <taxon>Reticulomyxidae</taxon>
        <taxon>Reticulomyxa</taxon>
    </lineage>
</organism>
<proteinExistence type="predicted"/>
<keyword evidence="2" id="KW-1185">Reference proteome</keyword>
<evidence type="ECO:0000313" key="2">
    <source>
        <dbReference type="Proteomes" id="UP000023152"/>
    </source>
</evidence>
<name>X6NY97_RETFI</name>